<dbReference type="OrthoDB" id="459617at2"/>
<dbReference type="SUPFAM" id="SSF54427">
    <property type="entry name" value="NTF2-like"/>
    <property type="match status" value="1"/>
</dbReference>
<comment type="caution">
    <text evidence="1">The sequence shown here is derived from an EMBL/GenBank/DDBJ whole genome shotgun (WGS) entry which is preliminary data.</text>
</comment>
<dbReference type="InterPro" id="IPR032710">
    <property type="entry name" value="NTF2-like_dom_sf"/>
</dbReference>
<keyword evidence="2" id="KW-1185">Reference proteome</keyword>
<dbReference type="Proteomes" id="UP000076715">
    <property type="component" value="Unassembled WGS sequence"/>
</dbReference>
<sequence length="126" mass="14629">MKEQVAKKYLSFLEKGEIDRVVDLFTDDGLVVSPLYGTRPAKDFYKALAADTTESILTFDGLFFEKQSNRISLLFDYDWKLKTGENVQFKVVDIIELNSENKIEKLTIIYDTVHSRDVLKELRKVQ</sequence>
<dbReference type="Gene3D" id="3.10.450.50">
    <property type="match status" value="1"/>
</dbReference>
<evidence type="ECO:0000313" key="1">
    <source>
        <dbReference type="EMBL" id="KZS42154.1"/>
    </source>
</evidence>
<dbReference type="RefSeq" id="WP_066309353.1">
    <property type="nucleotide sequence ID" value="NZ_CANLSS010000001.1"/>
</dbReference>
<dbReference type="AlphaFoldDB" id="A0A162CTZ0"/>
<evidence type="ECO:0008006" key="3">
    <source>
        <dbReference type="Google" id="ProtNLM"/>
    </source>
</evidence>
<organism evidence="1 2">
    <name type="scientific">Aquimarina aggregata</name>
    <dbReference type="NCBI Taxonomy" id="1642818"/>
    <lineage>
        <taxon>Bacteria</taxon>
        <taxon>Pseudomonadati</taxon>
        <taxon>Bacteroidota</taxon>
        <taxon>Flavobacteriia</taxon>
        <taxon>Flavobacteriales</taxon>
        <taxon>Flavobacteriaceae</taxon>
        <taxon>Aquimarina</taxon>
    </lineage>
</organism>
<evidence type="ECO:0000313" key="2">
    <source>
        <dbReference type="Proteomes" id="UP000076715"/>
    </source>
</evidence>
<protein>
    <recommendedName>
        <fullName evidence="3">SnoaL-like domain-containing protein</fullName>
    </recommendedName>
</protein>
<accession>A0A162CTZ0</accession>
<reference evidence="1 2" key="1">
    <citation type="submission" date="2016-01" db="EMBL/GenBank/DDBJ databases">
        <title>The draft genome sequence of Aquimarina sp. RZW4-3-2.</title>
        <authorList>
            <person name="Wang Y."/>
        </authorList>
    </citation>
    <scope>NUCLEOTIDE SEQUENCE [LARGE SCALE GENOMIC DNA]</scope>
    <source>
        <strain evidence="1 2">RZW4-3-2</strain>
    </source>
</reference>
<gene>
    <name evidence="1" type="ORF">AWE51_01545</name>
</gene>
<name>A0A162CTZ0_9FLAO</name>
<dbReference type="STRING" id="1642818.AWE51_01545"/>
<dbReference type="EMBL" id="LQRT01000002">
    <property type="protein sequence ID" value="KZS42154.1"/>
    <property type="molecule type" value="Genomic_DNA"/>
</dbReference>
<proteinExistence type="predicted"/>